<evidence type="ECO:0000259" key="9">
    <source>
        <dbReference type="PROSITE" id="PS50240"/>
    </source>
</evidence>
<dbReference type="InterPro" id="IPR001254">
    <property type="entry name" value="Trypsin_dom"/>
</dbReference>
<dbReference type="InterPro" id="IPR009003">
    <property type="entry name" value="Peptidase_S1_PA"/>
</dbReference>
<evidence type="ECO:0000313" key="11">
    <source>
        <dbReference type="Proteomes" id="UP000318571"/>
    </source>
</evidence>
<evidence type="ECO:0000256" key="6">
    <source>
        <dbReference type="ARBA" id="ARBA00023157"/>
    </source>
</evidence>
<dbReference type="InterPro" id="IPR043504">
    <property type="entry name" value="Peptidase_S1_PA_chymotrypsin"/>
</dbReference>
<evidence type="ECO:0000256" key="2">
    <source>
        <dbReference type="ARBA" id="ARBA00022525"/>
    </source>
</evidence>
<evidence type="ECO:0000256" key="7">
    <source>
        <dbReference type="ARBA" id="ARBA00024195"/>
    </source>
</evidence>
<comment type="caution">
    <text evidence="10">The sequence shown here is derived from an EMBL/GenBank/DDBJ whole genome shotgun (WGS) entry which is preliminary data.</text>
</comment>
<protein>
    <recommendedName>
        <fullName evidence="9">Peptidase S1 domain-containing protein</fullName>
    </recommendedName>
</protein>
<keyword evidence="4" id="KW-0378">Hydrolase</keyword>
<feature type="domain" description="Peptidase S1" evidence="9">
    <location>
        <begin position="46"/>
        <end position="240"/>
    </location>
</feature>
<dbReference type="STRING" id="6832.A0A553P6C6"/>
<dbReference type="Gene3D" id="2.40.10.10">
    <property type="entry name" value="Trypsin-like serine proteases"/>
    <property type="match status" value="1"/>
</dbReference>
<comment type="subcellular location">
    <subcellularLocation>
        <location evidence="1">Secreted</location>
    </subcellularLocation>
</comment>
<dbReference type="Proteomes" id="UP000318571">
    <property type="component" value="Chromosome 3"/>
</dbReference>
<evidence type="ECO:0000256" key="1">
    <source>
        <dbReference type="ARBA" id="ARBA00004613"/>
    </source>
</evidence>
<evidence type="ECO:0000313" key="10">
    <source>
        <dbReference type="EMBL" id="TRY73239.1"/>
    </source>
</evidence>
<gene>
    <name evidence="10" type="ORF">TCAL_02564</name>
</gene>
<dbReference type="CDD" id="cd00190">
    <property type="entry name" value="Tryp_SPc"/>
    <property type="match status" value="1"/>
</dbReference>
<dbReference type="GO" id="GO:0006508">
    <property type="term" value="P:proteolysis"/>
    <property type="evidence" value="ECO:0007669"/>
    <property type="project" value="UniProtKB-KW"/>
</dbReference>
<keyword evidence="11" id="KW-1185">Reference proteome</keyword>
<evidence type="ECO:0000256" key="5">
    <source>
        <dbReference type="ARBA" id="ARBA00022825"/>
    </source>
</evidence>
<dbReference type="GO" id="GO:0004252">
    <property type="term" value="F:serine-type endopeptidase activity"/>
    <property type="evidence" value="ECO:0007669"/>
    <property type="project" value="InterPro"/>
</dbReference>
<evidence type="ECO:0000256" key="3">
    <source>
        <dbReference type="ARBA" id="ARBA00022670"/>
    </source>
</evidence>
<keyword evidence="2" id="KW-0964">Secreted</keyword>
<comment type="similarity">
    <text evidence="7">Belongs to the peptidase S1 family. CLIP subfamily.</text>
</comment>
<dbReference type="InterPro" id="IPR001314">
    <property type="entry name" value="Peptidase_S1A"/>
</dbReference>
<dbReference type="FunFam" id="2.40.10.10:FF:000002">
    <property type="entry name" value="Transmembrane protease serine"/>
    <property type="match status" value="1"/>
</dbReference>
<keyword evidence="5" id="KW-0720">Serine protease</keyword>
<proteinExistence type="inferred from homology"/>
<keyword evidence="6" id="KW-1015">Disulfide bond</keyword>
<feature type="signal peptide" evidence="8">
    <location>
        <begin position="1"/>
        <end position="22"/>
    </location>
</feature>
<feature type="chain" id="PRO_5021950081" description="Peptidase S1 domain-containing protein" evidence="8">
    <location>
        <begin position="23"/>
        <end position="240"/>
    </location>
</feature>
<name>A0A553P6C6_TIGCA</name>
<evidence type="ECO:0000256" key="4">
    <source>
        <dbReference type="ARBA" id="ARBA00022801"/>
    </source>
</evidence>
<keyword evidence="8" id="KW-0732">Signal</keyword>
<reference evidence="10 11" key="1">
    <citation type="journal article" date="2018" name="Nat. Ecol. Evol.">
        <title>Genomic signatures of mitonuclear coevolution across populations of Tigriopus californicus.</title>
        <authorList>
            <person name="Barreto F.S."/>
            <person name="Watson E.T."/>
            <person name="Lima T.G."/>
            <person name="Willett C.S."/>
            <person name="Edmands S."/>
            <person name="Li W."/>
            <person name="Burton R.S."/>
        </authorList>
    </citation>
    <scope>NUCLEOTIDE SEQUENCE [LARGE SCALE GENOMIC DNA]</scope>
    <source>
        <strain evidence="10 11">San Diego</strain>
    </source>
</reference>
<dbReference type="PANTHER" id="PTHR24264">
    <property type="entry name" value="TRYPSIN-RELATED"/>
    <property type="match status" value="1"/>
</dbReference>
<dbReference type="PANTHER" id="PTHR24264:SF65">
    <property type="entry name" value="SRCR DOMAIN-CONTAINING PROTEIN"/>
    <property type="match status" value="1"/>
</dbReference>
<dbReference type="GO" id="GO:0005615">
    <property type="term" value="C:extracellular space"/>
    <property type="evidence" value="ECO:0007669"/>
    <property type="project" value="TreeGrafter"/>
</dbReference>
<dbReference type="Pfam" id="PF00089">
    <property type="entry name" value="Trypsin"/>
    <property type="match status" value="1"/>
</dbReference>
<dbReference type="EMBL" id="VCGU01000007">
    <property type="protein sequence ID" value="TRY73239.1"/>
    <property type="molecule type" value="Genomic_DNA"/>
</dbReference>
<sequence length="240" mass="26209">MDRFTLTVLCFSTFYCSQGTQGYEVDDKIVGGTEAVPNSVKFMRNVVTSGHCCQTVTPEEIQIVAGEHSLSEVSGNEQVCPVRELLLHEKYNAFDFENDICLLVLDKNIVYNDLVNRASIATDDSSLKLTASVYGWGATSNEAMANSEVLMKVDVPILKNEDCAQSYGNGVIHDFMLCAGADGKDSCKRDTGSPLVCQNAVDEQVLCGTASFGYDCGQPGFPGVYMRISSFSEWINENIQ</sequence>
<dbReference type="PROSITE" id="PS50240">
    <property type="entry name" value="TRYPSIN_DOM"/>
    <property type="match status" value="1"/>
</dbReference>
<organism evidence="10 11">
    <name type="scientific">Tigriopus californicus</name>
    <name type="common">Marine copepod</name>
    <dbReference type="NCBI Taxonomy" id="6832"/>
    <lineage>
        <taxon>Eukaryota</taxon>
        <taxon>Metazoa</taxon>
        <taxon>Ecdysozoa</taxon>
        <taxon>Arthropoda</taxon>
        <taxon>Crustacea</taxon>
        <taxon>Multicrustacea</taxon>
        <taxon>Hexanauplia</taxon>
        <taxon>Copepoda</taxon>
        <taxon>Harpacticoida</taxon>
        <taxon>Harpacticidae</taxon>
        <taxon>Tigriopus</taxon>
    </lineage>
</organism>
<keyword evidence="3" id="KW-0645">Protease</keyword>
<dbReference type="PRINTS" id="PR00722">
    <property type="entry name" value="CHYMOTRYPSIN"/>
</dbReference>
<dbReference type="AlphaFoldDB" id="A0A553P6C6"/>
<dbReference type="SMART" id="SM00020">
    <property type="entry name" value="Tryp_SPc"/>
    <property type="match status" value="1"/>
</dbReference>
<accession>A0A553P6C6</accession>
<evidence type="ECO:0000256" key="8">
    <source>
        <dbReference type="SAM" id="SignalP"/>
    </source>
</evidence>
<dbReference type="InterPro" id="IPR050127">
    <property type="entry name" value="Serine_Proteases_S1"/>
</dbReference>
<dbReference type="SUPFAM" id="SSF50494">
    <property type="entry name" value="Trypsin-like serine proteases"/>
    <property type="match status" value="1"/>
</dbReference>
<dbReference type="OMA" id="LISWINN"/>